<feature type="compositionally biased region" description="Basic and acidic residues" evidence="12">
    <location>
        <begin position="595"/>
        <end position="604"/>
    </location>
</feature>
<feature type="compositionally biased region" description="Basic residues" evidence="12">
    <location>
        <begin position="737"/>
        <end position="751"/>
    </location>
</feature>
<keyword evidence="10" id="KW-1133">Transmembrane helix</keyword>
<organism evidence="14 15">
    <name type="scientific">Owenia fusiformis</name>
    <name type="common">Polychaete worm</name>
    <dbReference type="NCBI Taxonomy" id="6347"/>
    <lineage>
        <taxon>Eukaryota</taxon>
        <taxon>Metazoa</taxon>
        <taxon>Spiralia</taxon>
        <taxon>Lophotrochozoa</taxon>
        <taxon>Annelida</taxon>
        <taxon>Polychaeta</taxon>
        <taxon>Sedentaria</taxon>
        <taxon>Canalipalpata</taxon>
        <taxon>Sabellida</taxon>
        <taxon>Oweniida</taxon>
        <taxon>Oweniidae</taxon>
        <taxon>Owenia</taxon>
    </lineage>
</organism>
<dbReference type="EC" id="2.3.2.27" evidence="3"/>
<keyword evidence="4" id="KW-0808">Transferase</keyword>
<feature type="compositionally biased region" description="Polar residues" evidence="12">
    <location>
        <begin position="436"/>
        <end position="477"/>
    </location>
</feature>
<dbReference type="InterPro" id="IPR013083">
    <property type="entry name" value="Znf_RING/FYVE/PHD"/>
</dbReference>
<keyword evidence="7" id="KW-0863">Zinc-finger</keyword>
<feature type="region of interest" description="Disordered" evidence="12">
    <location>
        <begin position="777"/>
        <end position="822"/>
    </location>
</feature>
<accession>A0A8J1UZJ5</accession>
<dbReference type="GO" id="GO:0016020">
    <property type="term" value="C:membrane"/>
    <property type="evidence" value="ECO:0007669"/>
    <property type="project" value="UniProtKB-SubCell"/>
</dbReference>
<evidence type="ECO:0000256" key="12">
    <source>
        <dbReference type="SAM" id="MobiDB-lite"/>
    </source>
</evidence>
<dbReference type="GO" id="GO:0016567">
    <property type="term" value="P:protein ubiquitination"/>
    <property type="evidence" value="ECO:0007669"/>
    <property type="project" value="TreeGrafter"/>
</dbReference>
<evidence type="ECO:0000256" key="5">
    <source>
        <dbReference type="ARBA" id="ARBA00022692"/>
    </source>
</evidence>
<protein>
    <recommendedName>
        <fullName evidence="3">RING-type E3 ubiquitin transferase</fullName>
        <ecNumber evidence="3">2.3.2.27</ecNumber>
    </recommendedName>
</protein>
<dbReference type="Gene3D" id="3.30.40.10">
    <property type="entry name" value="Zinc/RING finger domain, C3HC4 (zinc finger)"/>
    <property type="match status" value="1"/>
</dbReference>
<evidence type="ECO:0000256" key="11">
    <source>
        <dbReference type="ARBA" id="ARBA00023136"/>
    </source>
</evidence>
<dbReference type="PANTHER" id="PTHR45977">
    <property type="entry name" value="TARGET OF ERK KINASE MPK-1"/>
    <property type="match status" value="1"/>
</dbReference>
<evidence type="ECO:0000256" key="7">
    <source>
        <dbReference type="ARBA" id="ARBA00022771"/>
    </source>
</evidence>
<sequence length="1073" mass="119090">MDEARGIHSTDPWSPVSIVGIKKEEEEEDIIVDDDVMQGVSSPILESSIVEPQEFAQGTDILNRRAEAIVEATIVAGSVGTVEQQMWPASSEDIVDVVSVEPQPGPSGDRLSSSSGCSGLAMSVHPDIYSDHEELDVDTDPYVPYLPETKPPVPKCRTDAPVPRPRRMCSYITPRSQEPTERAKSPEADPRPARPQRPHVYPRTGPVEVLGVPRPCRGHTRSSCACTAHGTNDHAMSSSHDHAISSSNMRGQPHCCNHTRGHDRGEIVVERRVVEPRAGCSHQQQQQQCTCNHRHIAQPRPQVAPNLQPFHHRNLTVRHRQKKRRVSLEPRDGVGHIGAAQHQHLPPRAGSVAPRPSGSMAPAARSGEHTHNNHSQSHHTIKPAWKPKQAWYNTAMGNNGKAGQEPTSSAALDCDRGSSSSNIEVDVLDDAHAGSGASSCGTGNSHRSTNNNWQHLSSCSRTSQPQPNQSNRITSSSRTERLFTQLRVPMQAIEVEIEDDYMPYDPASPIAVDSATCVINTDNDVIPLDQPTCEPVVATQCEIHTQDHPVTLDETSTDDDIEVVSIKSESPEIEVDEERCSRSATVVVDLTESDSESHRVHSNDIQEVEPSGPTHYHPRTSVLHHHTYSQLVGNVQPPPAHSHVHNHRFTGANSRYTEACRSPCPNNTHASPSPCSTNQQPESQQSSCRHATPAHGSCSHRRTCPSRGNHPEDLSYEPPVLTPRVQYLQSTGLTGHAVHHPPVAHHHHPSHHPSIFLPVHQQAHLFHQRDRDRLTPSQLLPAFPTSPRPQPHPHTSQAPPQQAQGSYPHSSQHDSGSRSPNRFVRHDMTHAIPFHHRNLEATEHGPPPAHLSGTVWHAPALQPYGTSVRASVSPGQTNHQHLHHHLHHYHHPPHAQHPQQRLQHIPVPPLHIMPPMPEMPPFPQFPPFPPMAHMPMHNMFFTRLTPDQLANHWDFHGGSANRGATQETIERNTYPFKYHKIARSGQTETEEGDAKKTKDTCETEDKDDDDDIQMDKCTICLSELEEDEDVRRLPCMHLFHCECVDQWLMTNQKCPICRVDIEAGSKGDSDAYA</sequence>
<gene>
    <name evidence="14" type="ORF">OFUS_LOCUS15520</name>
</gene>
<feature type="compositionally biased region" description="Polar residues" evidence="12">
    <location>
        <begin position="664"/>
        <end position="689"/>
    </location>
</feature>
<comment type="catalytic activity">
    <reaction evidence="1">
        <text>S-ubiquitinyl-[E2 ubiquitin-conjugating enzyme]-L-cysteine + [acceptor protein]-L-lysine = [E2 ubiquitin-conjugating enzyme]-L-cysteine + N(6)-ubiquitinyl-[acceptor protein]-L-lysine.</text>
        <dbReference type="EC" id="2.3.2.27"/>
    </reaction>
</comment>
<feature type="domain" description="RING-type" evidence="13">
    <location>
        <begin position="1017"/>
        <end position="1058"/>
    </location>
</feature>
<feature type="compositionally biased region" description="Basic and acidic residues" evidence="12">
    <location>
        <begin position="178"/>
        <end position="192"/>
    </location>
</feature>
<dbReference type="EMBL" id="CAIIXF020000007">
    <property type="protein sequence ID" value="CAH1790296.1"/>
    <property type="molecule type" value="Genomic_DNA"/>
</dbReference>
<proteinExistence type="predicted"/>
<dbReference type="SUPFAM" id="SSF57850">
    <property type="entry name" value="RING/U-box"/>
    <property type="match status" value="1"/>
</dbReference>
<keyword evidence="5" id="KW-0812">Transmembrane</keyword>
<dbReference type="InterPro" id="IPR001841">
    <property type="entry name" value="Znf_RING"/>
</dbReference>
<dbReference type="Pfam" id="PF13639">
    <property type="entry name" value="zf-RING_2"/>
    <property type="match status" value="1"/>
</dbReference>
<dbReference type="AlphaFoldDB" id="A0A8J1UZJ5"/>
<dbReference type="OrthoDB" id="9984778at2759"/>
<feature type="region of interest" description="Disordered" evidence="12">
    <location>
        <begin position="663"/>
        <end position="718"/>
    </location>
</feature>
<evidence type="ECO:0000256" key="3">
    <source>
        <dbReference type="ARBA" id="ARBA00012483"/>
    </source>
</evidence>
<keyword evidence="9" id="KW-0862">Zinc</keyword>
<evidence type="ECO:0000256" key="4">
    <source>
        <dbReference type="ARBA" id="ARBA00022679"/>
    </source>
</evidence>
<dbReference type="PROSITE" id="PS50089">
    <property type="entry name" value="ZF_RING_2"/>
    <property type="match status" value="1"/>
</dbReference>
<keyword evidence="15" id="KW-1185">Reference proteome</keyword>
<evidence type="ECO:0000313" key="15">
    <source>
        <dbReference type="Proteomes" id="UP000749559"/>
    </source>
</evidence>
<comment type="subcellular location">
    <subcellularLocation>
        <location evidence="2">Membrane</location>
        <topology evidence="2">Multi-pass membrane protein</topology>
    </subcellularLocation>
</comment>
<dbReference type="SMART" id="SM00184">
    <property type="entry name" value="RING"/>
    <property type="match status" value="1"/>
</dbReference>
<dbReference type="GO" id="GO:0006511">
    <property type="term" value="P:ubiquitin-dependent protein catabolic process"/>
    <property type="evidence" value="ECO:0007669"/>
    <property type="project" value="TreeGrafter"/>
</dbReference>
<keyword evidence="6" id="KW-0479">Metal-binding</keyword>
<feature type="region of interest" description="Disordered" evidence="12">
    <location>
        <begin position="145"/>
        <end position="208"/>
    </location>
</feature>
<evidence type="ECO:0000313" key="14">
    <source>
        <dbReference type="EMBL" id="CAH1790296.1"/>
    </source>
</evidence>
<evidence type="ECO:0000256" key="2">
    <source>
        <dbReference type="ARBA" id="ARBA00004141"/>
    </source>
</evidence>
<feature type="region of interest" description="Disordered" evidence="12">
    <location>
        <begin position="983"/>
        <end position="1009"/>
    </location>
</feature>
<evidence type="ECO:0000256" key="6">
    <source>
        <dbReference type="ARBA" id="ARBA00022723"/>
    </source>
</evidence>
<feature type="region of interest" description="Disordered" evidence="12">
    <location>
        <begin position="592"/>
        <end position="619"/>
    </location>
</feature>
<dbReference type="Proteomes" id="UP000749559">
    <property type="component" value="Unassembled WGS sequence"/>
</dbReference>
<comment type="caution">
    <text evidence="14">The sequence shown here is derived from an EMBL/GenBank/DDBJ whole genome shotgun (WGS) entry which is preliminary data.</text>
</comment>
<reference evidence="14" key="1">
    <citation type="submission" date="2022-03" db="EMBL/GenBank/DDBJ databases">
        <authorList>
            <person name="Martin C."/>
        </authorList>
    </citation>
    <scope>NUCLEOTIDE SEQUENCE</scope>
</reference>
<dbReference type="GO" id="GO:0008270">
    <property type="term" value="F:zinc ion binding"/>
    <property type="evidence" value="ECO:0007669"/>
    <property type="project" value="UniProtKB-KW"/>
</dbReference>
<evidence type="ECO:0000256" key="9">
    <source>
        <dbReference type="ARBA" id="ARBA00022833"/>
    </source>
</evidence>
<keyword evidence="8" id="KW-0833">Ubl conjugation pathway</keyword>
<dbReference type="GO" id="GO:0061630">
    <property type="term" value="F:ubiquitin protein ligase activity"/>
    <property type="evidence" value="ECO:0007669"/>
    <property type="project" value="UniProtKB-EC"/>
</dbReference>
<feature type="region of interest" description="Disordered" evidence="12">
    <location>
        <begin position="433"/>
        <end position="481"/>
    </location>
</feature>
<feature type="region of interest" description="Disordered" evidence="12">
    <location>
        <begin position="735"/>
        <end position="754"/>
    </location>
</feature>
<evidence type="ECO:0000256" key="1">
    <source>
        <dbReference type="ARBA" id="ARBA00000900"/>
    </source>
</evidence>
<dbReference type="PANTHER" id="PTHR45977:SF4">
    <property type="entry name" value="RING-TYPE DOMAIN-CONTAINING PROTEIN"/>
    <property type="match status" value="1"/>
</dbReference>
<feature type="compositionally biased region" description="Basic and acidic residues" evidence="12">
    <location>
        <begin position="992"/>
        <end position="1003"/>
    </location>
</feature>
<keyword evidence="11" id="KW-0472">Membrane</keyword>
<evidence type="ECO:0000256" key="10">
    <source>
        <dbReference type="ARBA" id="ARBA00022989"/>
    </source>
</evidence>
<evidence type="ECO:0000259" key="13">
    <source>
        <dbReference type="PROSITE" id="PS50089"/>
    </source>
</evidence>
<name>A0A8J1UZJ5_OWEFU</name>
<evidence type="ECO:0000256" key="8">
    <source>
        <dbReference type="ARBA" id="ARBA00022786"/>
    </source>
</evidence>
<feature type="compositionally biased region" description="Polar residues" evidence="12">
    <location>
        <begin position="793"/>
        <end position="810"/>
    </location>
</feature>
<feature type="region of interest" description="Disordered" evidence="12">
    <location>
        <begin position="337"/>
        <end position="421"/>
    </location>
</feature>